<dbReference type="PROSITE" id="PS51277">
    <property type="entry name" value="BURP"/>
    <property type="match status" value="1"/>
</dbReference>
<name>A0A8J4RUN0_9ROSI</name>
<reference evidence="2" key="1">
    <citation type="submission" date="2020-03" db="EMBL/GenBank/DDBJ databases">
        <title>Castanea mollissima Vanexum genome sequencing.</title>
        <authorList>
            <person name="Staton M."/>
        </authorList>
    </citation>
    <scope>NUCLEOTIDE SEQUENCE</scope>
    <source>
        <tissue evidence="2">Leaf</tissue>
    </source>
</reference>
<protein>
    <recommendedName>
        <fullName evidence="1">BURP domain-containing protein</fullName>
    </recommendedName>
</protein>
<organism evidence="2 3">
    <name type="scientific">Castanea mollissima</name>
    <name type="common">Chinese chestnut</name>
    <dbReference type="NCBI Taxonomy" id="60419"/>
    <lineage>
        <taxon>Eukaryota</taxon>
        <taxon>Viridiplantae</taxon>
        <taxon>Streptophyta</taxon>
        <taxon>Embryophyta</taxon>
        <taxon>Tracheophyta</taxon>
        <taxon>Spermatophyta</taxon>
        <taxon>Magnoliopsida</taxon>
        <taxon>eudicotyledons</taxon>
        <taxon>Gunneridae</taxon>
        <taxon>Pentapetalae</taxon>
        <taxon>rosids</taxon>
        <taxon>fabids</taxon>
        <taxon>Fagales</taxon>
        <taxon>Fagaceae</taxon>
        <taxon>Castanea</taxon>
    </lineage>
</organism>
<proteinExistence type="predicted"/>
<accession>A0A8J4RUN0</accession>
<dbReference type="AlphaFoldDB" id="A0A8J4RUN0"/>
<comment type="caution">
    <text evidence="2">The sequence shown here is derived from an EMBL/GenBank/DDBJ whole genome shotgun (WGS) entry which is preliminary data.</text>
</comment>
<sequence>MQCDHSNGVRELSEENKQLKMKDLQGNVQLMKHSTVDQVTMNENQMHTRSLMSHMDHMEASKLGFFTTNDLYVGKTMSIQFPTNDPSSLPHFLPREEADSIPFPMQEFPKILQLFSISQGSPQAKTMENTLKHCEFKPIKGETKFCAATLELMLDFVHVTFGSNTPFKVLTTTHLTKLATLQQN</sequence>
<dbReference type="Proteomes" id="UP000737018">
    <property type="component" value="Unassembled WGS sequence"/>
</dbReference>
<evidence type="ECO:0000259" key="1">
    <source>
        <dbReference type="PROSITE" id="PS51277"/>
    </source>
</evidence>
<keyword evidence="3" id="KW-1185">Reference proteome</keyword>
<dbReference type="PANTHER" id="PTHR31236">
    <property type="entry name" value="BURP DOMAIN PROTEIN USPL1-LIKE"/>
    <property type="match status" value="1"/>
</dbReference>
<dbReference type="InterPro" id="IPR004873">
    <property type="entry name" value="BURP_dom"/>
</dbReference>
<feature type="domain" description="BURP" evidence="1">
    <location>
        <begin position="65"/>
        <end position="184"/>
    </location>
</feature>
<dbReference type="InterPro" id="IPR044816">
    <property type="entry name" value="BURP"/>
</dbReference>
<dbReference type="EMBL" id="JRKL02000267">
    <property type="protein sequence ID" value="KAF3973203.1"/>
    <property type="molecule type" value="Genomic_DNA"/>
</dbReference>
<evidence type="ECO:0000313" key="3">
    <source>
        <dbReference type="Proteomes" id="UP000737018"/>
    </source>
</evidence>
<dbReference type="OrthoDB" id="1730989at2759"/>
<gene>
    <name evidence="2" type="ORF">CMV_003351</name>
</gene>
<dbReference type="SMART" id="SM01045">
    <property type="entry name" value="BURP"/>
    <property type="match status" value="1"/>
</dbReference>
<dbReference type="PANTHER" id="PTHR31236:SF59">
    <property type="entry name" value="BURP DOMAIN PROTEIN"/>
    <property type="match status" value="1"/>
</dbReference>
<dbReference type="Pfam" id="PF03181">
    <property type="entry name" value="BURP"/>
    <property type="match status" value="1"/>
</dbReference>
<evidence type="ECO:0000313" key="2">
    <source>
        <dbReference type="EMBL" id="KAF3973203.1"/>
    </source>
</evidence>